<proteinExistence type="predicted"/>
<accession>A0ABN6VM80</accession>
<dbReference type="EMBL" id="AP027143">
    <property type="protein sequence ID" value="BDV36157.1"/>
    <property type="molecule type" value="Genomic_DNA"/>
</dbReference>
<reference evidence="1 2" key="1">
    <citation type="journal article" date="2023" name="Int. J. Syst. Evol. Microbiol.">
        <title>Methylocystis iwaonis sp. nov., a type II methane-oxidizing bacterium from surface soil of a rice paddy field in Japan, and emended description of the genus Methylocystis (ex Whittenbury et al. 1970) Bowman et al. 1993.</title>
        <authorList>
            <person name="Kaise H."/>
            <person name="Sawadogo J.B."/>
            <person name="Alam M.S."/>
            <person name="Ueno C."/>
            <person name="Dianou D."/>
            <person name="Shinjo R."/>
            <person name="Asakawa S."/>
        </authorList>
    </citation>
    <scope>NUCLEOTIDE SEQUENCE [LARGE SCALE GENOMIC DNA]</scope>
    <source>
        <strain evidence="1 2">SS37A-Re</strain>
    </source>
</reference>
<organism evidence="1 2">
    <name type="scientific">Methylocystis iwaonis</name>
    <dbReference type="NCBI Taxonomy" id="2885079"/>
    <lineage>
        <taxon>Bacteria</taxon>
        <taxon>Pseudomonadati</taxon>
        <taxon>Pseudomonadota</taxon>
        <taxon>Alphaproteobacteria</taxon>
        <taxon>Hyphomicrobiales</taxon>
        <taxon>Methylocystaceae</taxon>
        <taxon>Methylocystis</taxon>
    </lineage>
</organism>
<keyword evidence="2" id="KW-1185">Reference proteome</keyword>
<keyword evidence="1" id="KW-0614">Plasmid</keyword>
<sequence>MCAADAQPDSDYRSADGRGLVIPPAPWPENLTPGWGMVVTFTNRKGKEAGKNSKDAYVAVVNQPTSDDAFTAAARECLARVMPGHESECPHRGDGSSATTLAYVTVYRWPSGEHTYQINKGRNIPRSTCESAQQQANYLKIARLSGIECPIEIVEELINGTPKEW</sequence>
<name>A0ABN6VM80_9HYPH</name>
<dbReference type="Proteomes" id="UP001317629">
    <property type="component" value="Plasmid pSS37A-Re-1"/>
</dbReference>
<geneLocation type="plasmid" evidence="1 2">
    <name>pSS37A-Re-1</name>
</geneLocation>
<gene>
    <name evidence="1" type="ORF">SS37A_36870</name>
</gene>
<protein>
    <submittedName>
        <fullName evidence="1">Uncharacterized protein</fullName>
    </submittedName>
</protein>
<evidence type="ECO:0000313" key="2">
    <source>
        <dbReference type="Proteomes" id="UP001317629"/>
    </source>
</evidence>
<evidence type="ECO:0000313" key="1">
    <source>
        <dbReference type="EMBL" id="BDV36157.1"/>
    </source>
</evidence>